<evidence type="ECO:0000256" key="1">
    <source>
        <dbReference type="SAM" id="Coils"/>
    </source>
</evidence>
<evidence type="ECO:0000313" key="2">
    <source>
        <dbReference type="EMBL" id="TMS39184.1"/>
    </source>
</evidence>
<proteinExistence type="predicted"/>
<keyword evidence="3" id="KW-1185">Reference proteome</keyword>
<name>A0A4U8V193_STECR</name>
<comment type="caution">
    <text evidence="2">The sequence shown here is derived from an EMBL/GenBank/DDBJ whole genome shotgun (WGS) entry which is preliminary data.</text>
</comment>
<evidence type="ECO:0000313" key="3">
    <source>
        <dbReference type="Proteomes" id="UP000298663"/>
    </source>
</evidence>
<feature type="coiled-coil region" evidence="1">
    <location>
        <begin position="38"/>
        <end position="100"/>
    </location>
</feature>
<dbReference type="EMBL" id="AZBU02000001">
    <property type="protein sequence ID" value="TMS39184.1"/>
    <property type="molecule type" value="Genomic_DNA"/>
</dbReference>
<dbReference type="STRING" id="34508.A0A4U8V193"/>
<keyword evidence="1" id="KW-0175">Coiled coil</keyword>
<sequence length="124" mass="14004">MLRQLGSYHKRAEEVNNIEDTGVSSEYDDRFLKMEPSLEDIKQHLASANVAKEDTQENLADVNDQFSAVVLQVDNLKEGIKAIKDSAAEINGTIANLKNKTRPAPSAKPIFEQEFFKRFKTLLH</sequence>
<reference evidence="2 3" key="1">
    <citation type="journal article" date="2015" name="Genome Biol.">
        <title>Comparative genomics of Steinernema reveals deeply conserved gene regulatory networks.</title>
        <authorList>
            <person name="Dillman A.R."/>
            <person name="Macchietto M."/>
            <person name="Porter C.F."/>
            <person name="Rogers A."/>
            <person name="Williams B."/>
            <person name="Antoshechkin I."/>
            <person name="Lee M.M."/>
            <person name="Goodwin Z."/>
            <person name="Lu X."/>
            <person name="Lewis E.E."/>
            <person name="Goodrich-Blair H."/>
            <person name="Stock S.P."/>
            <person name="Adams B.J."/>
            <person name="Sternberg P.W."/>
            <person name="Mortazavi A."/>
        </authorList>
    </citation>
    <scope>NUCLEOTIDE SEQUENCE [LARGE SCALE GENOMIC DNA]</scope>
    <source>
        <strain evidence="2 3">ALL</strain>
    </source>
</reference>
<protein>
    <submittedName>
        <fullName evidence="2">Uncharacterized protein</fullName>
    </submittedName>
</protein>
<accession>A0A4U8V193</accession>
<dbReference type="Proteomes" id="UP000298663">
    <property type="component" value="Unassembled WGS sequence"/>
</dbReference>
<reference evidence="2 3" key="2">
    <citation type="journal article" date="2019" name="G3 (Bethesda)">
        <title>Hybrid Assembly of the Genome of the Entomopathogenic Nematode Steinernema carpocapsae Identifies the X-Chromosome.</title>
        <authorList>
            <person name="Serra L."/>
            <person name="Macchietto M."/>
            <person name="Macias-Munoz A."/>
            <person name="McGill C.J."/>
            <person name="Rodriguez I.M."/>
            <person name="Rodriguez B."/>
            <person name="Murad R."/>
            <person name="Mortazavi A."/>
        </authorList>
    </citation>
    <scope>NUCLEOTIDE SEQUENCE [LARGE SCALE GENOMIC DNA]</scope>
    <source>
        <strain evidence="2 3">ALL</strain>
    </source>
</reference>
<dbReference type="AlphaFoldDB" id="A0A4U8V193"/>
<organism evidence="2 3">
    <name type="scientific">Steinernema carpocapsae</name>
    <name type="common">Entomopathogenic nematode</name>
    <dbReference type="NCBI Taxonomy" id="34508"/>
    <lineage>
        <taxon>Eukaryota</taxon>
        <taxon>Metazoa</taxon>
        <taxon>Ecdysozoa</taxon>
        <taxon>Nematoda</taxon>
        <taxon>Chromadorea</taxon>
        <taxon>Rhabditida</taxon>
        <taxon>Tylenchina</taxon>
        <taxon>Panagrolaimomorpha</taxon>
        <taxon>Strongyloidoidea</taxon>
        <taxon>Steinernematidae</taxon>
        <taxon>Steinernema</taxon>
    </lineage>
</organism>
<gene>
    <name evidence="2" type="ORF">L596_005752</name>
</gene>